<dbReference type="HAMAP" id="MF_03100">
    <property type="entry name" value="Endonuc_su_Slx1"/>
    <property type="match status" value="1"/>
</dbReference>
<dbReference type="Gene3D" id="3.40.1440.10">
    <property type="entry name" value="GIY-YIG endonuclease"/>
    <property type="match status" value="1"/>
</dbReference>
<dbReference type="AlphaFoldDB" id="A0A0C9XAM6"/>
<dbReference type="Proteomes" id="UP000054477">
    <property type="component" value="Unassembled WGS sequence"/>
</dbReference>
<keyword evidence="1 8" id="KW-0540">Nuclease</keyword>
<dbReference type="PROSITE" id="PS50164">
    <property type="entry name" value="GIY_YIG"/>
    <property type="match status" value="1"/>
</dbReference>
<feature type="compositionally biased region" description="Polar residues" evidence="9">
    <location>
        <begin position="386"/>
        <end position="397"/>
    </location>
</feature>
<dbReference type="OrthoDB" id="24645at2759"/>
<dbReference type="PANTHER" id="PTHR20208">
    <property type="entry name" value="STRUCTURE-SPECIFIC ENDONUCLEASE SUBUNIT SLX1"/>
    <property type="match status" value="1"/>
</dbReference>
<comment type="similarity">
    <text evidence="8">Belongs to the SLX1 family.</text>
</comment>
<evidence type="ECO:0000256" key="8">
    <source>
        <dbReference type="HAMAP-Rule" id="MF_03100"/>
    </source>
</evidence>
<evidence type="ECO:0000256" key="9">
    <source>
        <dbReference type="SAM" id="MobiDB-lite"/>
    </source>
</evidence>
<dbReference type="PRINTS" id="PR00929">
    <property type="entry name" value="ATHOOK"/>
</dbReference>
<dbReference type="SMART" id="SM00384">
    <property type="entry name" value="AT_hook"/>
    <property type="match status" value="2"/>
</dbReference>
<name>A0A0C9XAM6_9AGAR</name>
<dbReference type="GO" id="GO:0000724">
    <property type="term" value="P:double-strand break repair via homologous recombination"/>
    <property type="evidence" value="ECO:0007669"/>
    <property type="project" value="TreeGrafter"/>
</dbReference>
<feature type="compositionally biased region" description="Polar residues" evidence="9">
    <location>
        <begin position="488"/>
        <end position="497"/>
    </location>
</feature>
<dbReference type="GO" id="GO:0033557">
    <property type="term" value="C:Slx1-Slx4 complex"/>
    <property type="evidence" value="ECO:0007669"/>
    <property type="project" value="UniProtKB-UniRule"/>
</dbReference>
<dbReference type="EMBL" id="KN838539">
    <property type="protein sequence ID" value="KIK09340.1"/>
    <property type="molecule type" value="Genomic_DNA"/>
</dbReference>
<dbReference type="STRING" id="1095629.A0A0C9XAM6"/>
<evidence type="ECO:0000256" key="4">
    <source>
        <dbReference type="ARBA" id="ARBA00022801"/>
    </source>
</evidence>
<comment type="subunit">
    <text evidence="8">Forms a heterodimer with SLX4.</text>
</comment>
<evidence type="ECO:0000259" key="10">
    <source>
        <dbReference type="PROSITE" id="PS50164"/>
    </source>
</evidence>
<dbReference type="CDD" id="cd10455">
    <property type="entry name" value="GIY-YIG_SLX1"/>
    <property type="match status" value="1"/>
</dbReference>
<evidence type="ECO:0000313" key="11">
    <source>
        <dbReference type="EMBL" id="KIK09340.1"/>
    </source>
</evidence>
<comment type="cofactor">
    <cofactor evidence="8">
        <name>a divalent metal cation</name>
        <dbReference type="ChEBI" id="CHEBI:60240"/>
    </cofactor>
</comment>
<evidence type="ECO:0000256" key="6">
    <source>
        <dbReference type="ARBA" id="ARBA00023204"/>
    </source>
</evidence>
<keyword evidence="12" id="KW-1185">Reference proteome</keyword>
<dbReference type="GO" id="GO:0017108">
    <property type="term" value="F:5'-flap endonuclease activity"/>
    <property type="evidence" value="ECO:0007669"/>
    <property type="project" value="InterPro"/>
</dbReference>
<evidence type="ECO:0000256" key="7">
    <source>
        <dbReference type="ARBA" id="ARBA00023242"/>
    </source>
</evidence>
<evidence type="ECO:0000256" key="5">
    <source>
        <dbReference type="ARBA" id="ARBA00023172"/>
    </source>
</evidence>
<accession>A0A0C9XAM6</accession>
<organism evidence="11 12">
    <name type="scientific">Laccaria amethystina LaAM-08-1</name>
    <dbReference type="NCBI Taxonomy" id="1095629"/>
    <lineage>
        <taxon>Eukaryota</taxon>
        <taxon>Fungi</taxon>
        <taxon>Dikarya</taxon>
        <taxon>Basidiomycota</taxon>
        <taxon>Agaricomycotina</taxon>
        <taxon>Agaricomycetes</taxon>
        <taxon>Agaricomycetidae</taxon>
        <taxon>Agaricales</taxon>
        <taxon>Agaricineae</taxon>
        <taxon>Hydnangiaceae</taxon>
        <taxon>Laccaria</taxon>
    </lineage>
</organism>
<keyword evidence="6 8" id="KW-0234">DNA repair</keyword>
<keyword evidence="4 8" id="KW-0378">Hydrolase</keyword>
<dbReference type="PANTHER" id="PTHR20208:SF10">
    <property type="entry name" value="STRUCTURE-SPECIFIC ENDONUCLEASE SUBUNIT SLX1"/>
    <property type="match status" value="1"/>
</dbReference>
<feature type="region of interest" description="Disordered" evidence="9">
    <location>
        <begin position="284"/>
        <end position="528"/>
    </location>
</feature>
<evidence type="ECO:0000256" key="3">
    <source>
        <dbReference type="ARBA" id="ARBA00022763"/>
    </source>
</evidence>
<comment type="caution">
    <text evidence="8">Lacks conserved residue(s) required for the propagation of feature annotation.</text>
</comment>
<feature type="compositionally biased region" description="Polar residues" evidence="9">
    <location>
        <begin position="310"/>
        <end position="330"/>
    </location>
</feature>
<evidence type="ECO:0000256" key="1">
    <source>
        <dbReference type="ARBA" id="ARBA00022722"/>
    </source>
</evidence>
<evidence type="ECO:0000313" key="12">
    <source>
        <dbReference type="Proteomes" id="UP000054477"/>
    </source>
</evidence>
<feature type="compositionally biased region" description="Polar residues" evidence="9">
    <location>
        <begin position="412"/>
        <end position="424"/>
    </location>
</feature>
<dbReference type="InterPro" id="IPR000305">
    <property type="entry name" value="GIY-YIG_endonuc"/>
</dbReference>
<keyword evidence="5 8" id="KW-0233">DNA recombination</keyword>
<gene>
    <name evidence="11" type="ORF">K443DRAFT_454640</name>
</gene>
<dbReference type="InterPro" id="IPR013083">
    <property type="entry name" value="Znf_RING/FYVE/PHD"/>
</dbReference>
<dbReference type="InterPro" id="IPR027520">
    <property type="entry name" value="Slx1"/>
</dbReference>
<proteinExistence type="inferred from homology"/>
<dbReference type="InterPro" id="IPR017956">
    <property type="entry name" value="AT_hook_DNA-bd_motif"/>
</dbReference>
<dbReference type="InterPro" id="IPR035901">
    <property type="entry name" value="GIY-YIG_endonuc_sf"/>
</dbReference>
<sequence>MPPLTKHTFPPFYACYLLKSIQSPLSKATYIGSTPSPPRRIRQHNGELTQGARKTRHKRPWVMQMIVHGFPSKLAALQFEWAWQHPHISRHLRDPLGNPIFKNSGSNLLKKRIEIVRAMISNHPFNKWPLHVKLFTLEAVNHWEGSVQVLPLPVGFTCSIELEGVDGKSGKTGSGRKGPLSVTDEQFTSSILAKNTALVASGVPLECSVCKESLDEYAIDPLTTCLCPTPECTAVSHMICLSRHFLDGETENMVPRGGYCTSCRKYILWGDIVRGSYRRGAGGVIPQSADEQDEANTFESDLEGRPSVPDRSSTSKAGRSRPGQKSSKASNEGHFSKPNQNLEEHPTFQPSSETHRIKATSTSKPRKLRQKKAIAGDESSGESFDFHSQSSNGSTSWPLKKTRGRPRKGAVLTSTPPESCQENTIIGMDESSGESFDLHSECSTEMTSQKSRPRKSVTLTSMPRKSRQKKATVAEEEGSGEWSDFDSECSTKLTSQPFKKARGRPRKYLDSSPVPKKPAAGRSYSSTALSISDKYGDFPDLNEISDLEAAADEPAAPAQRSGNVVRLPTCDKQLVSTTGLTRRMGGLSIGSSRRSTRKPLVDVVEVIEVSD</sequence>
<dbReference type="FunFam" id="3.40.1440.10:FF:000006">
    <property type="entry name" value="Structure-specific endonuclease subunit SLX1"/>
    <property type="match status" value="1"/>
</dbReference>
<dbReference type="SUPFAM" id="SSF82771">
    <property type="entry name" value="GIY-YIG endonuclease"/>
    <property type="match status" value="1"/>
</dbReference>
<keyword evidence="3 8" id="KW-0227">DNA damage</keyword>
<protein>
    <recommendedName>
        <fullName evidence="10">GIY-YIG domain-containing protein</fullName>
    </recommendedName>
</protein>
<comment type="subcellular location">
    <subcellularLocation>
        <location evidence="8">Nucleus</location>
    </subcellularLocation>
</comment>
<dbReference type="GO" id="GO:0003677">
    <property type="term" value="F:DNA binding"/>
    <property type="evidence" value="ECO:0007669"/>
    <property type="project" value="InterPro"/>
</dbReference>
<reference evidence="12" key="2">
    <citation type="submission" date="2015-01" db="EMBL/GenBank/DDBJ databases">
        <title>Evolutionary Origins and Diversification of the Mycorrhizal Mutualists.</title>
        <authorList>
            <consortium name="DOE Joint Genome Institute"/>
            <consortium name="Mycorrhizal Genomics Consortium"/>
            <person name="Kohler A."/>
            <person name="Kuo A."/>
            <person name="Nagy L.G."/>
            <person name="Floudas D."/>
            <person name="Copeland A."/>
            <person name="Barry K.W."/>
            <person name="Cichocki N."/>
            <person name="Veneault-Fourrey C."/>
            <person name="LaButti K."/>
            <person name="Lindquist E.A."/>
            <person name="Lipzen A."/>
            <person name="Lundell T."/>
            <person name="Morin E."/>
            <person name="Murat C."/>
            <person name="Riley R."/>
            <person name="Ohm R."/>
            <person name="Sun H."/>
            <person name="Tunlid A."/>
            <person name="Henrissat B."/>
            <person name="Grigoriev I.V."/>
            <person name="Hibbett D.S."/>
            <person name="Martin F."/>
        </authorList>
    </citation>
    <scope>NUCLEOTIDE SEQUENCE [LARGE SCALE GENOMIC DNA]</scope>
    <source>
        <strain evidence="12">LaAM-08-1</strain>
    </source>
</reference>
<feature type="domain" description="GIY-YIG" evidence="10">
    <location>
        <begin position="11"/>
        <end position="93"/>
    </location>
</feature>
<dbReference type="Pfam" id="PF01541">
    <property type="entry name" value="GIY-YIG"/>
    <property type="match status" value="1"/>
</dbReference>
<dbReference type="InterPro" id="IPR048749">
    <property type="entry name" value="SLX1_C"/>
</dbReference>
<dbReference type="HOGENOM" id="CLU_446921_0_0_1"/>
<dbReference type="InterPro" id="IPR050381">
    <property type="entry name" value="SLX1_endonuclease"/>
</dbReference>
<dbReference type="Gene3D" id="3.30.40.10">
    <property type="entry name" value="Zinc/RING finger domain, C3HC4 (zinc finger)"/>
    <property type="match status" value="1"/>
</dbReference>
<comment type="function">
    <text evidence="8">Catalytic subunit of the SLX1-SLX4 structure-specific endonuclease that resolves DNA secondary structures generated during DNA repair and recombination. Has endonuclease activity towards branched DNA substrates, introducing single-strand cuts in duplex DNA close to junctions with ss-DNA.</text>
</comment>
<evidence type="ECO:0000256" key="2">
    <source>
        <dbReference type="ARBA" id="ARBA00022759"/>
    </source>
</evidence>
<feature type="compositionally biased region" description="Acidic residues" evidence="9">
    <location>
        <begin position="474"/>
        <end position="487"/>
    </location>
</feature>
<dbReference type="GO" id="GO:0008821">
    <property type="term" value="F:crossover junction DNA endonuclease activity"/>
    <property type="evidence" value="ECO:0007669"/>
    <property type="project" value="TreeGrafter"/>
</dbReference>
<keyword evidence="2 8" id="KW-0255">Endonuclease</keyword>
<keyword evidence="7 8" id="KW-0539">Nucleus</keyword>
<reference evidence="11 12" key="1">
    <citation type="submission" date="2014-04" db="EMBL/GenBank/DDBJ databases">
        <authorList>
            <consortium name="DOE Joint Genome Institute"/>
            <person name="Kuo A."/>
            <person name="Kohler A."/>
            <person name="Nagy L.G."/>
            <person name="Floudas D."/>
            <person name="Copeland A."/>
            <person name="Barry K.W."/>
            <person name="Cichocki N."/>
            <person name="Veneault-Fourrey C."/>
            <person name="LaButti K."/>
            <person name="Lindquist E.A."/>
            <person name="Lipzen A."/>
            <person name="Lundell T."/>
            <person name="Morin E."/>
            <person name="Murat C."/>
            <person name="Sun H."/>
            <person name="Tunlid A."/>
            <person name="Henrissat B."/>
            <person name="Grigoriev I.V."/>
            <person name="Hibbett D.S."/>
            <person name="Martin F."/>
            <person name="Nordberg H.P."/>
            <person name="Cantor M.N."/>
            <person name="Hua S.X."/>
        </authorList>
    </citation>
    <scope>NUCLEOTIDE SEQUENCE [LARGE SCALE GENOMIC DNA]</scope>
    <source>
        <strain evidence="11 12">LaAM-08-1</strain>
    </source>
</reference>
<dbReference type="Pfam" id="PF21202">
    <property type="entry name" value="SLX1_C"/>
    <property type="match status" value="1"/>
</dbReference>